<dbReference type="VEuPathDB" id="VectorBase:AEPI002285"/>
<name>A0A182P5U4_9DIPT</name>
<reference evidence="2" key="1">
    <citation type="submission" date="2013-03" db="EMBL/GenBank/DDBJ databases">
        <title>The Genome Sequence of Anopheles epiroticus epiroticus2.</title>
        <authorList>
            <consortium name="The Broad Institute Genomics Platform"/>
            <person name="Neafsey D.E."/>
            <person name="Howell P."/>
            <person name="Walker B."/>
            <person name="Young S.K."/>
            <person name="Zeng Q."/>
            <person name="Gargeya S."/>
            <person name="Fitzgerald M."/>
            <person name="Haas B."/>
            <person name="Abouelleil A."/>
            <person name="Allen A.W."/>
            <person name="Alvarado L."/>
            <person name="Arachchi H.M."/>
            <person name="Berlin A.M."/>
            <person name="Chapman S.B."/>
            <person name="Gainer-Dewar J."/>
            <person name="Goldberg J."/>
            <person name="Griggs A."/>
            <person name="Gujja S."/>
            <person name="Hansen M."/>
            <person name="Howarth C."/>
            <person name="Imamovic A."/>
            <person name="Ireland A."/>
            <person name="Larimer J."/>
            <person name="McCowan C."/>
            <person name="Murphy C."/>
            <person name="Pearson M."/>
            <person name="Poon T.W."/>
            <person name="Priest M."/>
            <person name="Roberts A."/>
            <person name="Saif S."/>
            <person name="Shea T."/>
            <person name="Sisk P."/>
            <person name="Sykes S."/>
            <person name="Wortman J."/>
            <person name="Nusbaum C."/>
            <person name="Birren B."/>
        </authorList>
    </citation>
    <scope>NUCLEOTIDE SEQUENCE [LARGE SCALE GENOMIC DNA]</scope>
    <source>
        <strain evidence="2">Epiroticus2</strain>
    </source>
</reference>
<protein>
    <submittedName>
        <fullName evidence="1">Uncharacterized protein</fullName>
    </submittedName>
</protein>
<reference evidence="1" key="2">
    <citation type="submission" date="2020-05" db="UniProtKB">
        <authorList>
            <consortium name="EnsemblMetazoa"/>
        </authorList>
    </citation>
    <scope>IDENTIFICATION</scope>
    <source>
        <strain evidence="1">Epiroticus2</strain>
    </source>
</reference>
<evidence type="ECO:0000313" key="2">
    <source>
        <dbReference type="Proteomes" id="UP000075885"/>
    </source>
</evidence>
<keyword evidence="2" id="KW-1185">Reference proteome</keyword>
<sequence length="176" mass="20486">MPSSKSKLKPRVQFKVSDTKFSQAMRTLRKRLEFKPNQATFPSCSVSIIKQLNTNVYVQPTEWRQNWLEVLQSDIARHNWESFIRSLRVASQSHRLCGLENILRNSFLSILTHPIFKDLKTLRLFLYTVAPCRNENDIEYCIETILKTFNGDTKSNITKLTEKTTEDATNTKVQNS</sequence>
<dbReference type="EnsemblMetazoa" id="AEPI002285-RA">
    <property type="protein sequence ID" value="AEPI002285-PA"/>
    <property type="gene ID" value="AEPI002285"/>
</dbReference>
<dbReference type="AlphaFoldDB" id="A0A182P5U4"/>
<evidence type="ECO:0000313" key="1">
    <source>
        <dbReference type="EnsemblMetazoa" id="AEPI002285-PA"/>
    </source>
</evidence>
<accession>A0A182P5U4</accession>
<dbReference type="Proteomes" id="UP000075885">
    <property type="component" value="Unassembled WGS sequence"/>
</dbReference>
<proteinExistence type="predicted"/>
<organism evidence="1 2">
    <name type="scientific">Anopheles epiroticus</name>
    <dbReference type="NCBI Taxonomy" id="199890"/>
    <lineage>
        <taxon>Eukaryota</taxon>
        <taxon>Metazoa</taxon>
        <taxon>Ecdysozoa</taxon>
        <taxon>Arthropoda</taxon>
        <taxon>Hexapoda</taxon>
        <taxon>Insecta</taxon>
        <taxon>Pterygota</taxon>
        <taxon>Neoptera</taxon>
        <taxon>Endopterygota</taxon>
        <taxon>Diptera</taxon>
        <taxon>Nematocera</taxon>
        <taxon>Culicoidea</taxon>
        <taxon>Culicidae</taxon>
        <taxon>Anophelinae</taxon>
        <taxon>Anopheles</taxon>
    </lineage>
</organism>